<evidence type="ECO:0000256" key="1">
    <source>
        <dbReference type="SAM" id="Coils"/>
    </source>
</evidence>
<comment type="caution">
    <text evidence="4">The sequence shown here is derived from an EMBL/GenBank/DDBJ whole genome shotgun (WGS) entry which is preliminary data.</text>
</comment>
<dbReference type="OrthoDB" id="6155112at2759"/>
<accession>A0A2G8KYH2</accession>
<sequence>MAEEDQNVNMEAMAQFFRRAMGFQGIPTNKLLKFRGSPQRPGEPTLAEWLDEFHETISGYELSDKEKAKTLIDHLAGPAKEEVLCLPEKDRKSESTVVQALQLCFGLEDSMQSLGTVFHNAHQKERESLADFSRQLVRLHSRMVAAAKTDADSKALKQLRDRALKDQFCRGAREAWDRRELRRIDLATKGTFDDVRKEALLLFNDPETAGRRVRIRELGQDVTQVSVDNAALHKESSYDVLARELAETRKELQSLKVVATEVQDLKRLVKELVEKRNRPRDGRNDSPGHCAQYCTYTVMDYNTGDILDVQVVDKSEAEFKSTNMEKIAFLRSLEALSNSDVKVEEVVTDAHPQIKAYLKGLEDTSHSFDVWHGAKNIGKKLSECCYHEIKHAQEALRWRFTCCQHGPLQDGSREKEIEPDSPAHIALTDIVLDMNLIRNIPYYTQFRQTSALENFQSHVLVYAAKRFAYGYHYIPQLMKDIFRRRLDDDKSQRGHVVLAEDDPRRISGTIRRSQPPSVAQLVASHQSRIGPSSTFL</sequence>
<feature type="region of interest" description="Disordered" evidence="2">
    <location>
        <begin position="506"/>
        <end position="536"/>
    </location>
</feature>
<dbReference type="Pfam" id="PF14893">
    <property type="entry name" value="PNMA"/>
    <property type="match status" value="1"/>
</dbReference>
<dbReference type="InterPro" id="IPR048270">
    <property type="entry name" value="PNMA_C"/>
</dbReference>
<evidence type="ECO:0000256" key="2">
    <source>
        <dbReference type="SAM" id="MobiDB-lite"/>
    </source>
</evidence>
<evidence type="ECO:0000259" key="3">
    <source>
        <dbReference type="Pfam" id="PF14893"/>
    </source>
</evidence>
<dbReference type="PANTHER" id="PTHR31751">
    <property type="entry name" value="SI:CH211-108C17.2-RELATED-RELATED"/>
    <property type="match status" value="1"/>
</dbReference>
<proteinExistence type="predicted"/>
<keyword evidence="1" id="KW-0175">Coiled coil</keyword>
<gene>
    <name evidence="4" type="ORF">BSL78_10092</name>
</gene>
<organism evidence="4 5">
    <name type="scientific">Stichopus japonicus</name>
    <name type="common">Sea cucumber</name>
    <dbReference type="NCBI Taxonomy" id="307972"/>
    <lineage>
        <taxon>Eukaryota</taxon>
        <taxon>Metazoa</taxon>
        <taxon>Echinodermata</taxon>
        <taxon>Eleutherozoa</taxon>
        <taxon>Echinozoa</taxon>
        <taxon>Holothuroidea</taxon>
        <taxon>Aspidochirotacea</taxon>
        <taxon>Aspidochirotida</taxon>
        <taxon>Stichopodidae</taxon>
        <taxon>Apostichopus</taxon>
    </lineage>
</organism>
<dbReference type="EMBL" id="MRZV01000305">
    <property type="protein sequence ID" value="PIK53031.1"/>
    <property type="molecule type" value="Genomic_DNA"/>
</dbReference>
<protein>
    <recommendedName>
        <fullName evidence="3">Paraneoplastic antigen Ma-like C-terminal domain-containing protein</fullName>
    </recommendedName>
</protein>
<dbReference type="PANTHER" id="PTHR31751:SF7">
    <property type="entry name" value="THAP-TYPE DOMAIN-CONTAINING PROTEIN"/>
    <property type="match status" value="1"/>
</dbReference>
<reference evidence="4 5" key="1">
    <citation type="journal article" date="2017" name="PLoS Biol.">
        <title>The sea cucumber genome provides insights into morphological evolution and visceral regeneration.</title>
        <authorList>
            <person name="Zhang X."/>
            <person name="Sun L."/>
            <person name="Yuan J."/>
            <person name="Sun Y."/>
            <person name="Gao Y."/>
            <person name="Zhang L."/>
            <person name="Li S."/>
            <person name="Dai H."/>
            <person name="Hamel J.F."/>
            <person name="Liu C."/>
            <person name="Yu Y."/>
            <person name="Liu S."/>
            <person name="Lin W."/>
            <person name="Guo K."/>
            <person name="Jin S."/>
            <person name="Xu P."/>
            <person name="Storey K.B."/>
            <person name="Huan P."/>
            <person name="Zhang T."/>
            <person name="Zhou Y."/>
            <person name="Zhang J."/>
            <person name="Lin C."/>
            <person name="Li X."/>
            <person name="Xing L."/>
            <person name="Huo D."/>
            <person name="Sun M."/>
            <person name="Wang L."/>
            <person name="Mercier A."/>
            <person name="Li F."/>
            <person name="Yang H."/>
            <person name="Xiang J."/>
        </authorList>
    </citation>
    <scope>NUCLEOTIDE SEQUENCE [LARGE SCALE GENOMIC DNA]</scope>
    <source>
        <strain evidence="4">Shaxun</strain>
        <tissue evidence="4">Muscle</tissue>
    </source>
</reference>
<dbReference type="Proteomes" id="UP000230750">
    <property type="component" value="Unassembled WGS sequence"/>
</dbReference>
<dbReference type="AlphaFoldDB" id="A0A2G8KYH2"/>
<dbReference type="STRING" id="307972.A0A2G8KYH2"/>
<feature type="compositionally biased region" description="Polar residues" evidence="2">
    <location>
        <begin position="510"/>
        <end position="536"/>
    </location>
</feature>
<evidence type="ECO:0000313" key="4">
    <source>
        <dbReference type="EMBL" id="PIK53031.1"/>
    </source>
</evidence>
<evidence type="ECO:0000313" key="5">
    <source>
        <dbReference type="Proteomes" id="UP000230750"/>
    </source>
</evidence>
<keyword evidence="5" id="KW-1185">Reference proteome</keyword>
<feature type="domain" description="Paraneoplastic antigen Ma-like C-terminal" evidence="3">
    <location>
        <begin position="39"/>
        <end position="160"/>
    </location>
</feature>
<name>A0A2G8KYH2_STIJA</name>
<feature type="coiled-coil region" evidence="1">
    <location>
        <begin position="238"/>
        <end position="275"/>
    </location>
</feature>